<dbReference type="Gene3D" id="3.90.25.10">
    <property type="entry name" value="UDP-galactose 4-epimerase, domain 1"/>
    <property type="match status" value="1"/>
</dbReference>
<evidence type="ECO:0000313" key="3">
    <source>
        <dbReference type="Proteomes" id="UP000247586"/>
    </source>
</evidence>
<accession>A0A2U9IV45</accession>
<gene>
    <name evidence="2" type="ORF">DFR87_09435</name>
</gene>
<dbReference type="KEGG" id="mhk:DFR87_09435"/>
<dbReference type="STRING" id="1293036.GCA_001315825_02874"/>
<feature type="domain" description="RmlD-like substrate binding" evidence="1">
    <location>
        <begin position="1"/>
        <end position="261"/>
    </location>
</feature>
<name>A0A2U9IV45_9CREN</name>
<dbReference type="Gene3D" id="3.40.50.720">
    <property type="entry name" value="NAD(P)-binding Rossmann-like Domain"/>
    <property type="match status" value="1"/>
</dbReference>
<proteinExistence type="predicted"/>
<keyword evidence="3" id="KW-1185">Reference proteome</keyword>
<dbReference type="EMBL" id="CP029287">
    <property type="protein sequence ID" value="AWR99875.1"/>
    <property type="molecule type" value="Genomic_DNA"/>
</dbReference>
<dbReference type="Pfam" id="PF04321">
    <property type="entry name" value="RmlD_sub_bind"/>
    <property type="match status" value="1"/>
</dbReference>
<dbReference type="OrthoDB" id="4907at2157"/>
<dbReference type="SUPFAM" id="SSF51735">
    <property type="entry name" value="NAD(P)-binding Rossmann-fold domains"/>
    <property type="match status" value="1"/>
</dbReference>
<organism evidence="2 3">
    <name type="scientific">Metallosphaera hakonensis JCM 8857 = DSM 7519</name>
    <dbReference type="NCBI Taxonomy" id="1293036"/>
    <lineage>
        <taxon>Archaea</taxon>
        <taxon>Thermoproteota</taxon>
        <taxon>Thermoprotei</taxon>
        <taxon>Sulfolobales</taxon>
        <taxon>Sulfolobaceae</taxon>
        <taxon>Metallosphaera</taxon>
    </lineage>
</organism>
<reference evidence="3" key="2">
    <citation type="submission" date="2020-03" db="EMBL/GenBank/DDBJ databases">
        <title>Complete Genome Sequences of Extremely Thermoacidophilic, Metal-Mobilizing Type-Strain Members of the Archaeal Family Sulfolobaceae: Acidianus brierleyi DSM-1651T, Acidianus sulfidivorans DSM-18786T, Metallosphaera hakonensis DSM-7519T, and Metallosphaera prunae DSM-10039T.</title>
        <authorList>
            <person name="Counts J.A."/>
            <person name="Kelly R.M."/>
        </authorList>
    </citation>
    <scope>NUCLEOTIDE SEQUENCE [LARGE SCALE GENOMIC DNA]</scope>
    <source>
        <strain evidence="3">HO1-1</strain>
    </source>
</reference>
<reference evidence="3" key="3">
    <citation type="submission" date="2020-03" db="EMBL/GenBank/DDBJ databases">
        <title>Sequencing and Assembly of Multiple Reported Metal-Biooxidizing Members of the Extremely Thermoacidophilic Archaeal Family Sulfolobaceae.</title>
        <authorList>
            <person name="Counts J.A."/>
            <person name="Kelly R.M."/>
        </authorList>
    </citation>
    <scope>NUCLEOTIDE SEQUENCE [LARGE SCALE GENOMIC DNA]</scope>
    <source>
        <strain evidence="3">HO1-1</strain>
    </source>
</reference>
<dbReference type="PANTHER" id="PTHR43242:SF1">
    <property type="entry name" value="NAD(P)-BINDING ROSSMANN-FOLD SUPERFAMILY PROTEIN"/>
    <property type="match status" value="1"/>
</dbReference>
<reference evidence="2 3" key="1">
    <citation type="submission" date="2018-05" db="EMBL/GenBank/DDBJ databases">
        <title>Complete Genome Sequences of Extremely Thermoacidophilic, Metal-Mobilizing Type-Strain Members of the Archaeal Family Sulfolobaceae: Acidianus brierleyi DSM-1651T, Acidianus sulfidivorans DSM-18786T, Metallosphaera hakonensis DSM-7519T, and Metallosphaera prunae DSM-10039T.</title>
        <authorList>
            <person name="Counts J.A."/>
            <person name="Kelly R.M."/>
        </authorList>
    </citation>
    <scope>NUCLEOTIDE SEQUENCE [LARGE SCALE GENOMIC DNA]</scope>
    <source>
        <strain evidence="2 3">HO1-1</strain>
    </source>
</reference>
<dbReference type="GeneID" id="36835563"/>
<evidence type="ECO:0000259" key="1">
    <source>
        <dbReference type="Pfam" id="PF04321"/>
    </source>
</evidence>
<dbReference type="PANTHER" id="PTHR43242">
    <property type="entry name" value="NAD(P)-BINDING ROSSMANN-FOLD SUPERFAMILY PROTEIN"/>
    <property type="match status" value="1"/>
</dbReference>
<evidence type="ECO:0000313" key="2">
    <source>
        <dbReference type="EMBL" id="AWR99875.1"/>
    </source>
</evidence>
<dbReference type="AlphaFoldDB" id="A0A2U9IV45"/>
<sequence length="274" mass="31099">MRVLITGASGQLGVELSKLLSRKHDVIKVYNSSEISDGYRLDLTDFPRLEDFLIRKRPDVVINSAALTDVDRCEVEKERAHKVNAETVRHMVRVGRVVDAYLIHVSTDYVFAGERGNYREEDTPNPVNYYGLSKLLGETYAMSYDDSLVVRTSGVFRHKGFPVYVYKTLKEGKTLLAFNGFYSPISARRLAQAIEELVDLRKTGVLHVAGERVSRYELAMKIKEEFHLPGEVREVNEIKGWIAKRPLDSSLDSSRARKLLSVDFQALDIEGMVI</sequence>
<dbReference type="CDD" id="cd05254">
    <property type="entry name" value="dTDP_HR_like_SDR_e"/>
    <property type="match status" value="1"/>
</dbReference>
<dbReference type="RefSeq" id="WP_054837346.1">
    <property type="nucleotide sequence ID" value="NZ_BBBA01000046.1"/>
</dbReference>
<dbReference type="InterPro" id="IPR029903">
    <property type="entry name" value="RmlD-like-bd"/>
</dbReference>
<dbReference type="Proteomes" id="UP000247586">
    <property type="component" value="Chromosome"/>
</dbReference>
<dbReference type="InterPro" id="IPR036291">
    <property type="entry name" value="NAD(P)-bd_dom_sf"/>
</dbReference>
<protein>
    <submittedName>
        <fullName evidence="2">NAD(P)-dependent oxidoreductase</fullName>
    </submittedName>
</protein>